<sequence>MADFVTLLENSPIVSSASSSGAIDDDLEDACSICLEPFSSEDPSTVTNCKHEYHLQCILEWSQRSKECPICWQLLVLKDPASQELLAAVENERNLRAKRNVYHIHDDNEINHDNSYVDDSDFEDRIMRHFAAVASRACYGNRRNANIRGRQRSSGIGPSELLLSVPSEDLPDVPHMHTSPEERLSSRYEFFESDSQDFGMLTTINGQRQTSVVRDDINMGPNSGEDRDGFIKPSQLSPESPQRPSSSEFLAFSESIKSKFSAASARYKESISKSTQGFKEKLFARNISVKELGKGVQREMNAGIAGVAKMIERLDLTNKRTGVSVPISSTSEGTSNFSYKGKSMQESVILQSPNANTGETANDMSSAASPYVQGPIPGRVEAPLAQSGN</sequence>
<evidence type="ECO:0000256" key="6">
    <source>
        <dbReference type="ARBA" id="ARBA00022786"/>
    </source>
</evidence>
<dbReference type="GO" id="GO:0061630">
    <property type="term" value="F:ubiquitin protein ligase activity"/>
    <property type="evidence" value="ECO:0007669"/>
    <property type="project" value="UniProtKB-EC"/>
</dbReference>
<protein>
    <recommendedName>
        <fullName evidence="2">RING-type E3 ubiquitin transferase</fullName>
        <ecNumber evidence="2">2.3.2.27</ecNumber>
    </recommendedName>
</protein>
<keyword evidence="5 8" id="KW-0863">Zinc-finger</keyword>
<dbReference type="FunFam" id="3.30.40.10:FF:000874">
    <property type="entry name" value="E3 ubiquitin-protein ligase RHF1A"/>
    <property type="match status" value="1"/>
</dbReference>
<accession>A0A2R6RV12</accession>
<gene>
    <name evidence="11" type="ORF">CEY00_Acc04275</name>
</gene>
<keyword evidence="4" id="KW-0479">Metal-binding</keyword>
<keyword evidence="7" id="KW-0862">Zinc</keyword>
<dbReference type="PANTHER" id="PTHR46463:SF16">
    <property type="entry name" value="E3 UBIQUITIN-PROTEIN LIGASE RHF1A"/>
    <property type="match status" value="1"/>
</dbReference>
<dbReference type="Proteomes" id="UP000241394">
    <property type="component" value="Chromosome LG3"/>
</dbReference>
<evidence type="ECO:0000256" key="3">
    <source>
        <dbReference type="ARBA" id="ARBA00022679"/>
    </source>
</evidence>
<comment type="caution">
    <text evidence="11">The sequence shown here is derived from an EMBL/GenBank/DDBJ whole genome shotgun (WGS) entry which is preliminary data.</text>
</comment>
<organism evidence="11 12">
    <name type="scientific">Actinidia chinensis var. chinensis</name>
    <name type="common">Chinese soft-hair kiwi</name>
    <dbReference type="NCBI Taxonomy" id="1590841"/>
    <lineage>
        <taxon>Eukaryota</taxon>
        <taxon>Viridiplantae</taxon>
        <taxon>Streptophyta</taxon>
        <taxon>Embryophyta</taxon>
        <taxon>Tracheophyta</taxon>
        <taxon>Spermatophyta</taxon>
        <taxon>Magnoliopsida</taxon>
        <taxon>eudicotyledons</taxon>
        <taxon>Gunneridae</taxon>
        <taxon>Pentapetalae</taxon>
        <taxon>asterids</taxon>
        <taxon>Ericales</taxon>
        <taxon>Actinidiaceae</taxon>
        <taxon>Actinidia</taxon>
    </lineage>
</organism>
<evidence type="ECO:0000256" key="2">
    <source>
        <dbReference type="ARBA" id="ARBA00012483"/>
    </source>
</evidence>
<dbReference type="Gramene" id="PSS33876">
    <property type="protein sequence ID" value="PSS33876"/>
    <property type="gene ID" value="CEY00_Acc04275"/>
</dbReference>
<evidence type="ECO:0000259" key="10">
    <source>
        <dbReference type="PROSITE" id="PS50089"/>
    </source>
</evidence>
<dbReference type="InterPro" id="IPR013083">
    <property type="entry name" value="Znf_RING/FYVE/PHD"/>
</dbReference>
<feature type="domain" description="RING-type" evidence="10">
    <location>
        <begin position="31"/>
        <end position="71"/>
    </location>
</feature>
<comment type="catalytic activity">
    <reaction evidence="1">
        <text>S-ubiquitinyl-[E2 ubiquitin-conjugating enzyme]-L-cysteine + [acceptor protein]-L-lysine = [E2 ubiquitin-conjugating enzyme]-L-cysteine + N(6)-ubiquitinyl-[acceptor protein]-L-lysine.</text>
        <dbReference type="EC" id="2.3.2.27"/>
    </reaction>
</comment>
<dbReference type="FunCoup" id="A0A2R6RV12">
    <property type="interactions" value="298"/>
</dbReference>
<dbReference type="Gene3D" id="3.30.40.10">
    <property type="entry name" value="Zinc/RING finger domain, C3HC4 (zinc finger)"/>
    <property type="match status" value="1"/>
</dbReference>
<keyword evidence="6" id="KW-0833">Ubl conjugation pathway</keyword>
<reference evidence="12" key="2">
    <citation type="journal article" date="2018" name="BMC Genomics">
        <title>A manually annotated Actinidia chinensis var. chinensis (kiwifruit) genome highlights the challenges associated with draft genomes and gene prediction in plants.</title>
        <authorList>
            <person name="Pilkington S.M."/>
            <person name="Crowhurst R."/>
            <person name="Hilario E."/>
            <person name="Nardozza S."/>
            <person name="Fraser L."/>
            <person name="Peng Y."/>
            <person name="Gunaseelan K."/>
            <person name="Simpson R."/>
            <person name="Tahir J."/>
            <person name="Deroles S.C."/>
            <person name="Templeton K."/>
            <person name="Luo Z."/>
            <person name="Davy M."/>
            <person name="Cheng C."/>
            <person name="McNeilage M."/>
            <person name="Scaglione D."/>
            <person name="Liu Y."/>
            <person name="Zhang Q."/>
            <person name="Datson P."/>
            <person name="De Silva N."/>
            <person name="Gardiner S.E."/>
            <person name="Bassett H."/>
            <person name="Chagne D."/>
            <person name="McCallum J."/>
            <person name="Dzierzon H."/>
            <person name="Deng C."/>
            <person name="Wang Y.Y."/>
            <person name="Barron L."/>
            <person name="Manako K."/>
            <person name="Bowen J."/>
            <person name="Foster T.M."/>
            <person name="Erridge Z.A."/>
            <person name="Tiffin H."/>
            <person name="Waite C.N."/>
            <person name="Davies K.M."/>
            <person name="Grierson E.P."/>
            <person name="Laing W.A."/>
            <person name="Kirk R."/>
            <person name="Chen X."/>
            <person name="Wood M."/>
            <person name="Montefiori M."/>
            <person name="Brummell D.A."/>
            <person name="Schwinn K.E."/>
            <person name="Catanach A."/>
            <person name="Fullerton C."/>
            <person name="Li D."/>
            <person name="Meiyalaghan S."/>
            <person name="Nieuwenhuizen N."/>
            <person name="Read N."/>
            <person name="Prakash R."/>
            <person name="Hunter D."/>
            <person name="Zhang H."/>
            <person name="McKenzie M."/>
            <person name="Knabel M."/>
            <person name="Harris A."/>
            <person name="Allan A.C."/>
            <person name="Gleave A."/>
            <person name="Chen A."/>
            <person name="Janssen B.J."/>
            <person name="Plunkett B."/>
            <person name="Ampomah-Dwamena C."/>
            <person name="Voogd C."/>
            <person name="Leif D."/>
            <person name="Lafferty D."/>
            <person name="Souleyre E.J.F."/>
            <person name="Varkonyi-Gasic E."/>
            <person name="Gambi F."/>
            <person name="Hanley J."/>
            <person name="Yao J.L."/>
            <person name="Cheung J."/>
            <person name="David K.M."/>
            <person name="Warren B."/>
            <person name="Marsh K."/>
            <person name="Snowden K.C."/>
            <person name="Lin-Wang K."/>
            <person name="Brian L."/>
            <person name="Martinez-Sanchez M."/>
            <person name="Wang M."/>
            <person name="Ileperuma N."/>
            <person name="Macnee N."/>
            <person name="Campin R."/>
            <person name="McAtee P."/>
            <person name="Drummond R.S.M."/>
            <person name="Espley R.V."/>
            <person name="Ireland H.S."/>
            <person name="Wu R."/>
            <person name="Atkinson R.G."/>
            <person name="Karunairetnam S."/>
            <person name="Bulley S."/>
            <person name="Chunkath S."/>
            <person name="Hanley Z."/>
            <person name="Storey R."/>
            <person name="Thrimawithana A.H."/>
            <person name="Thomson S."/>
            <person name="David C."/>
            <person name="Testolin R."/>
            <person name="Huang H."/>
            <person name="Hellens R.P."/>
            <person name="Schaffer R.J."/>
        </authorList>
    </citation>
    <scope>NUCLEOTIDE SEQUENCE [LARGE SCALE GENOMIC DNA]</scope>
    <source>
        <strain evidence="12">cv. Red5</strain>
    </source>
</reference>
<dbReference type="Pfam" id="PF13639">
    <property type="entry name" value="zf-RING_2"/>
    <property type="match status" value="1"/>
</dbReference>
<dbReference type="PROSITE" id="PS50089">
    <property type="entry name" value="ZF_RING_2"/>
    <property type="match status" value="1"/>
</dbReference>
<dbReference type="AlphaFoldDB" id="A0A2R6RV12"/>
<evidence type="ECO:0000256" key="9">
    <source>
        <dbReference type="SAM" id="MobiDB-lite"/>
    </source>
</evidence>
<dbReference type="EMBL" id="NKQK01000003">
    <property type="protein sequence ID" value="PSS33876.1"/>
    <property type="molecule type" value="Genomic_DNA"/>
</dbReference>
<evidence type="ECO:0000256" key="7">
    <source>
        <dbReference type="ARBA" id="ARBA00022833"/>
    </source>
</evidence>
<dbReference type="GO" id="GO:0008270">
    <property type="term" value="F:zinc ion binding"/>
    <property type="evidence" value="ECO:0007669"/>
    <property type="project" value="UniProtKB-KW"/>
</dbReference>
<feature type="region of interest" description="Disordered" evidence="9">
    <location>
        <begin position="214"/>
        <end position="248"/>
    </location>
</feature>
<feature type="region of interest" description="Disordered" evidence="9">
    <location>
        <begin position="352"/>
        <end position="389"/>
    </location>
</feature>
<proteinExistence type="predicted"/>
<reference evidence="11 12" key="1">
    <citation type="submission" date="2017-07" db="EMBL/GenBank/DDBJ databases">
        <title>An improved, manually edited Actinidia chinensis var. chinensis (kiwifruit) genome highlights the challenges associated with draft genomes and gene prediction in plants.</title>
        <authorList>
            <person name="Pilkington S."/>
            <person name="Crowhurst R."/>
            <person name="Hilario E."/>
            <person name="Nardozza S."/>
            <person name="Fraser L."/>
            <person name="Peng Y."/>
            <person name="Gunaseelan K."/>
            <person name="Simpson R."/>
            <person name="Tahir J."/>
            <person name="Deroles S."/>
            <person name="Templeton K."/>
            <person name="Luo Z."/>
            <person name="Davy M."/>
            <person name="Cheng C."/>
            <person name="Mcneilage M."/>
            <person name="Scaglione D."/>
            <person name="Liu Y."/>
            <person name="Zhang Q."/>
            <person name="Datson P."/>
            <person name="De Silva N."/>
            <person name="Gardiner S."/>
            <person name="Bassett H."/>
            <person name="Chagne D."/>
            <person name="Mccallum J."/>
            <person name="Dzierzon H."/>
            <person name="Deng C."/>
            <person name="Wang Y.-Y."/>
            <person name="Barron N."/>
            <person name="Manako K."/>
            <person name="Bowen J."/>
            <person name="Foster T."/>
            <person name="Erridge Z."/>
            <person name="Tiffin H."/>
            <person name="Waite C."/>
            <person name="Davies K."/>
            <person name="Grierson E."/>
            <person name="Laing W."/>
            <person name="Kirk R."/>
            <person name="Chen X."/>
            <person name="Wood M."/>
            <person name="Montefiori M."/>
            <person name="Brummell D."/>
            <person name="Schwinn K."/>
            <person name="Catanach A."/>
            <person name="Fullerton C."/>
            <person name="Li D."/>
            <person name="Meiyalaghan S."/>
            <person name="Nieuwenhuizen N."/>
            <person name="Read N."/>
            <person name="Prakash R."/>
            <person name="Hunter D."/>
            <person name="Zhang H."/>
            <person name="Mckenzie M."/>
            <person name="Knabel M."/>
            <person name="Harris A."/>
            <person name="Allan A."/>
            <person name="Chen A."/>
            <person name="Janssen B."/>
            <person name="Plunkett B."/>
            <person name="Dwamena C."/>
            <person name="Voogd C."/>
            <person name="Leif D."/>
            <person name="Lafferty D."/>
            <person name="Souleyre E."/>
            <person name="Varkonyi-Gasic E."/>
            <person name="Gambi F."/>
            <person name="Hanley J."/>
            <person name="Yao J.-L."/>
            <person name="Cheung J."/>
            <person name="David K."/>
            <person name="Warren B."/>
            <person name="Marsh K."/>
            <person name="Snowden K."/>
            <person name="Lin-Wang K."/>
            <person name="Brian L."/>
            <person name="Martinez-Sanchez M."/>
            <person name="Wang M."/>
            <person name="Ileperuma N."/>
            <person name="Macnee N."/>
            <person name="Campin R."/>
            <person name="Mcatee P."/>
            <person name="Drummond R."/>
            <person name="Espley R."/>
            <person name="Ireland H."/>
            <person name="Wu R."/>
            <person name="Atkinson R."/>
            <person name="Karunairetnam S."/>
            <person name="Bulley S."/>
            <person name="Chunkath S."/>
            <person name="Hanley Z."/>
            <person name="Storey R."/>
            <person name="Thrimawithana A."/>
            <person name="Thomson S."/>
            <person name="David C."/>
            <person name="Testolin R."/>
        </authorList>
    </citation>
    <scope>NUCLEOTIDE SEQUENCE [LARGE SCALE GENOMIC DNA]</scope>
    <source>
        <strain evidence="12">cv. Red5</strain>
        <tissue evidence="11">Young leaf</tissue>
    </source>
</reference>
<keyword evidence="3" id="KW-0808">Transferase</keyword>
<dbReference type="SUPFAM" id="SSF57850">
    <property type="entry name" value="RING/U-box"/>
    <property type="match status" value="1"/>
</dbReference>
<evidence type="ECO:0000256" key="4">
    <source>
        <dbReference type="ARBA" id="ARBA00022723"/>
    </source>
</evidence>
<keyword evidence="12" id="KW-1185">Reference proteome</keyword>
<evidence type="ECO:0000256" key="1">
    <source>
        <dbReference type="ARBA" id="ARBA00000900"/>
    </source>
</evidence>
<dbReference type="PANTHER" id="PTHR46463">
    <property type="entry name" value="ZINC FINGER, RING/FYVE/PHD-TYPE"/>
    <property type="match status" value="1"/>
</dbReference>
<evidence type="ECO:0000256" key="5">
    <source>
        <dbReference type="ARBA" id="ARBA00022771"/>
    </source>
</evidence>
<evidence type="ECO:0000313" key="12">
    <source>
        <dbReference type="Proteomes" id="UP000241394"/>
    </source>
</evidence>
<dbReference type="OMA" id="CLEPFNC"/>
<dbReference type="EC" id="2.3.2.27" evidence="2"/>
<evidence type="ECO:0000256" key="8">
    <source>
        <dbReference type="PROSITE-ProRule" id="PRU00175"/>
    </source>
</evidence>
<dbReference type="InterPro" id="IPR001841">
    <property type="entry name" value="Znf_RING"/>
</dbReference>
<feature type="compositionally biased region" description="Low complexity" evidence="9">
    <location>
        <begin position="233"/>
        <end position="248"/>
    </location>
</feature>
<feature type="compositionally biased region" description="Polar residues" evidence="9">
    <location>
        <begin position="352"/>
        <end position="368"/>
    </location>
</feature>
<dbReference type="InParanoid" id="A0A2R6RV12"/>
<dbReference type="OrthoDB" id="8062037at2759"/>
<dbReference type="STRING" id="1590841.A0A2R6RV12"/>
<name>A0A2R6RV12_ACTCC</name>
<dbReference type="SMART" id="SM00184">
    <property type="entry name" value="RING"/>
    <property type="match status" value="1"/>
</dbReference>
<evidence type="ECO:0000313" key="11">
    <source>
        <dbReference type="EMBL" id="PSS33876.1"/>
    </source>
</evidence>